<evidence type="ECO:0000313" key="2">
    <source>
        <dbReference type="Proteomes" id="UP000594014"/>
    </source>
</evidence>
<accession>A0ACD1ACH2</accession>
<keyword evidence="2" id="KW-1185">Reference proteome</keyword>
<name>A0ACD1ACH2_9FIRM</name>
<dbReference type="EMBL" id="CP042469">
    <property type="protein sequence ID" value="QOX63989.1"/>
    <property type="molecule type" value="Genomic_DNA"/>
</dbReference>
<dbReference type="Proteomes" id="UP000594014">
    <property type="component" value="Chromosome"/>
</dbReference>
<reference evidence="1" key="1">
    <citation type="submission" date="2019-08" db="EMBL/GenBank/DDBJ databases">
        <title>Genome sequence of Clostridiales bacterium MT110.</title>
        <authorList>
            <person name="Cao J."/>
        </authorList>
    </citation>
    <scope>NUCLEOTIDE SEQUENCE</scope>
    <source>
        <strain evidence="1">MT110</strain>
    </source>
</reference>
<protein>
    <submittedName>
        <fullName evidence="1">Chemotaxis protein CheX</fullName>
    </submittedName>
</protein>
<proteinExistence type="predicted"/>
<sequence>MSKDYLVPFTDAARQTLKLLLDIDTLEAANQNENTEAENNDQVGVAIGLTGDLSGEIQYRFPSETSLEIVKLMSGMEFTEIDEFVTSALGEIANIISGNAVTDLSTHNVICDILPPKVNEVSGEMAGDETTYIFSTKLDSEIGVVDIKLQLKMN</sequence>
<organism evidence="1 2">
    <name type="scientific">Anoxybacterium hadale</name>
    <dbReference type="NCBI Taxonomy" id="3408580"/>
    <lineage>
        <taxon>Bacteria</taxon>
        <taxon>Bacillati</taxon>
        <taxon>Bacillota</taxon>
        <taxon>Clostridia</taxon>
        <taxon>Peptostreptococcales</taxon>
        <taxon>Anaerovoracaceae</taxon>
        <taxon>Anoxybacterium</taxon>
    </lineage>
</organism>
<evidence type="ECO:0000313" key="1">
    <source>
        <dbReference type="EMBL" id="QOX63989.1"/>
    </source>
</evidence>
<gene>
    <name evidence="1" type="ORF">FRZ06_11915</name>
</gene>